<dbReference type="NCBIfam" id="TIGR02532">
    <property type="entry name" value="IV_pilin_GFxxxE"/>
    <property type="match status" value="1"/>
</dbReference>
<dbReference type="Pfam" id="PF07963">
    <property type="entry name" value="N_methyl"/>
    <property type="match status" value="1"/>
</dbReference>
<keyword evidence="1" id="KW-0812">Transmembrane</keyword>
<sequence>MSKFAKHSNQHRGFSLIELLVASLIGVFVMAGAIKVYSSNKTTYQLQEAMSEAQKNGRFILNRLTSRIQGSGYSGFYSSYSDGVESALNTPTSEMWNIAQPVKGYDNVSATTTIAGITGFYADNDVILVKTMVDPVDLESNVASDELIVAATTNYTISDILVVADHEQASIFQIDSADTTTVAGQTAVTLSSGATTSPGNSKALDNSYSTNAVVGKLESIMYYMKSGNNGRPALYEAKLVTADGETAAMNEKEIIANVEGFQISYGVDTSGDDAINSYETAASIESNSQWPNVKSIGISLLLSSSNANITPENNSYSFDADAFTFEKDTIPASGADKRIRRVFNTYVALKNL</sequence>
<organism evidence="2">
    <name type="scientific">uncultured Thiotrichaceae bacterium</name>
    <dbReference type="NCBI Taxonomy" id="298394"/>
    <lineage>
        <taxon>Bacteria</taxon>
        <taxon>Pseudomonadati</taxon>
        <taxon>Pseudomonadota</taxon>
        <taxon>Gammaproteobacteria</taxon>
        <taxon>Thiotrichales</taxon>
        <taxon>Thiotrichaceae</taxon>
        <taxon>environmental samples</taxon>
    </lineage>
</organism>
<dbReference type="EMBL" id="CACVAY010000010">
    <property type="protein sequence ID" value="CAA6801921.1"/>
    <property type="molecule type" value="Genomic_DNA"/>
</dbReference>
<reference evidence="2" key="1">
    <citation type="submission" date="2020-01" db="EMBL/GenBank/DDBJ databases">
        <authorList>
            <person name="Meier V. D."/>
            <person name="Meier V D."/>
        </authorList>
    </citation>
    <scope>NUCLEOTIDE SEQUENCE</scope>
    <source>
        <strain evidence="2">HLG_WM_MAG_07</strain>
    </source>
</reference>
<evidence type="ECO:0000256" key="1">
    <source>
        <dbReference type="SAM" id="Phobius"/>
    </source>
</evidence>
<accession>A0A6S6S0M5</accession>
<dbReference type="PROSITE" id="PS00409">
    <property type="entry name" value="PROKAR_NTER_METHYL"/>
    <property type="match status" value="1"/>
</dbReference>
<evidence type="ECO:0008006" key="3">
    <source>
        <dbReference type="Google" id="ProtNLM"/>
    </source>
</evidence>
<keyword evidence="1" id="KW-0472">Membrane</keyword>
<feature type="transmembrane region" description="Helical" evidence="1">
    <location>
        <begin position="12"/>
        <end position="34"/>
    </location>
</feature>
<evidence type="ECO:0000313" key="2">
    <source>
        <dbReference type="EMBL" id="CAA6801921.1"/>
    </source>
</evidence>
<proteinExistence type="predicted"/>
<protein>
    <recommendedName>
        <fullName evidence="3">Type IV fimbrial biogenesis protein PilW</fullName>
    </recommendedName>
</protein>
<name>A0A6S6S0M5_9GAMM</name>
<dbReference type="InterPro" id="IPR012902">
    <property type="entry name" value="N_methyl_site"/>
</dbReference>
<dbReference type="AlphaFoldDB" id="A0A6S6S0M5"/>
<gene>
    <name evidence="2" type="ORF">HELGO_WM10609</name>
</gene>
<keyword evidence="1" id="KW-1133">Transmembrane helix</keyword>
<dbReference type="Pfam" id="PF16074">
    <property type="entry name" value="PilW"/>
    <property type="match status" value="1"/>
</dbReference>
<dbReference type="GO" id="GO:0043683">
    <property type="term" value="P:type IV pilus assembly"/>
    <property type="evidence" value="ECO:0007669"/>
    <property type="project" value="InterPro"/>
</dbReference>
<dbReference type="InterPro" id="IPR032092">
    <property type="entry name" value="PilW"/>
</dbReference>